<dbReference type="EMBL" id="LUCM01002679">
    <property type="protein sequence ID" value="KAA0197011.1"/>
    <property type="molecule type" value="Genomic_DNA"/>
</dbReference>
<evidence type="ECO:0000313" key="1">
    <source>
        <dbReference type="EMBL" id="KAA0197011.1"/>
    </source>
</evidence>
<dbReference type="Proteomes" id="UP000728185">
    <property type="component" value="Unassembled WGS sequence"/>
</dbReference>
<reference evidence="1" key="1">
    <citation type="submission" date="2019-05" db="EMBL/GenBank/DDBJ databases">
        <title>Annotation for the trematode Fasciolopsis buski.</title>
        <authorList>
            <person name="Choi Y.-J."/>
        </authorList>
    </citation>
    <scope>NUCLEOTIDE SEQUENCE</scope>
    <source>
        <strain evidence="1">HT</strain>
        <tissue evidence="1">Whole worm</tissue>
    </source>
</reference>
<accession>A0A8E0VMG1</accession>
<sequence length="223" mass="24931">MIFSGSRSFSLWTVTRARIKSRFPVGTVVPQAASPVPVRLIVRCSLFTFASVSTVFIGTVIWDFEHWRWKVARVKEGQLKGKSSIKTVGILDNVSLNFTCIYGFNSFSAESHHLLEDRLSRQMSTGVFCFVTYWSFWDTEALLDRSLYGGLSIVLMDLLLLCPCCSAYSHITASCISSSTCTCYRASLPPLLVSSEPVTSSRFLSEEVSSTNFVIFEFQFGCL</sequence>
<organism evidence="1 2">
    <name type="scientific">Fasciolopsis buskii</name>
    <dbReference type="NCBI Taxonomy" id="27845"/>
    <lineage>
        <taxon>Eukaryota</taxon>
        <taxon>Metazoa</taxon>
        <taxon>Spiralia</taxon>
        <taxon>Lophotrochozoa</taxon>
        <taxon>Platyhelminthes</taxon>
        <taxon>Trematoda</taxon>
        <taxon>Digenea</taxon>
        <taxon>Plagiorchiida</taxon>
        <taxon>Echinostomata</taxon>
        <taxon>Echinostomatoidea</taxon>
        <taxon>Fasciolidae</taxon>
        <taxon>Fasciolopsis</taxon>
    </lineage>
</organism>
<dbReference type="OrthoDB" id="10260614at2759"/>
<proteinExistence type="predicted"/>
<dbReference type="AlphaFoldDB" id="A0A8E0VMG1"/>
<name>A0A8E0VMG1_9TREM</name>
<protein>
    <submittedName>
        <fullName evidence="1">Uncharacterized protein</fullName>
    </submittedName>
</protein>
<comment type="caution">
    <text evidence="1">The sequence shown here is derived from an EMBL/GenBank/DDBJ whole genome shotgun (WGS) entry which is preliminary data.</text>
</comment>
<gene>
    <name evidence="1" type="ORF">FBUS_08909</name>
</gene>
<evidence type="ECO:0000313" key="2">
    <source>
        <dbReference type="Proteomes" id="UP000728185"/>
    </source>
</evidence>
<keyword evidence="2" id="KW-1185">Reference proteome</keyword>